<reference evidence="4" key="1">
    <citation type="submission" date="2016-07" db="EMBL/GenBank/DDBJ databases">
        <title>Multiple horizontal gene transfer events from other fungi enriched the ability of initially mycotrophic Trichoderma (Ascomycota) to feed on dead plant biomass.</title>
        <authorList>
            <consortium name="DOE Joint Genome Institute"/>
            <person name="Atanasova L."/>
            <person name="Chenthamara K."/>
            <person name="Zhang J."/>
            <person name="Grujic M."/>
            <person name="Henrissat B."/>
            <person name="Kuo A."/>
            <person name="Aerts A."/>
            <person name="Salamov A."/>
            <person name="Lipzen A."/>
            <person name="Labutti K."/>
            <person name="Barry K."/>
            <person name="Miao Y."/>
            <person name="Rahimi M.J."/>
            <person name="Shen Q."/>
            <person name="Grigoriev I.V."/>
            <person name="Kubicek C.P."/>
            <person name="Druzhinina I.S."/>
        </authorList>
    </citation>
    <scope>NUCLEOTIDE SEQUENCE [LARGE SCALE GENOMIC DNA]</scope>
    <source>
        <strain evidence="4">TUCIM 6016</strain>
    </source>
</reference>
<organism evidence="3 4">
    <name type="scientific">Trichoderma citrinoviride</name>
    <dbReference type="NCBI Taxonomy" id="58853"/>
    <lineage>
        <taxon>Eukaryota</taxon>
        <taxon>Fungi</taxon>
        <taxon>Dikarya</taxon>
        <taxon>Ascomycota</taxon>
        <taxon>Pezizomycotina</taxon>
        <taxon>Sordariomycetes</taxon>
        <taxon>Hypocreomycetidae</taxon>
        <taxon>Hypocreales</taxon>
        <taxon>Hypocreaceae</taxon>
        <taxon>Trichoderma</taxon>
    </lineage>
</organism>
<keyword evidence="1" id="KW-0175">Coiled coil</keyword>
<feature type="region of interest" description="Disordered" evidence="2">
    <location>
        <begin position="1"/>
        <end position="81"/>
    </location>
</feature>
<dbReference type="GeneID" id="36603855"/>
<protein>
    <submittedName>
        <fullName evidence="3">Uncharacterized protein</fullName>
    </submittedName>
</protein>
<evidence type="ECO:0000256" key="1">
    <source>
        <dbReference type="SAM" id="Coils"/>
    </source>
</evidence>
<evidence type="ECO:0000313" key="4">
    <source>
        <dbReference type="Proteomes" id="UP000241546"/>
    </source>
</evidence>
<dbReference type="OrthoDB" id="47007at2759"/>
<keyword evidence="4" id="KW-1185">Reference proteome</keyword>
<gene>
    <name evidence="3" type="ORF">BBK36DRAFT_1172496</name>
</gene>
<evidence type="ECO:0000256" key="2">
    <source>
        <dbReference type="SAM" id="MobiDB-lite"/>
    </source>
</evidence>
<name>A0A2T4B0I7_9HYPO</name>
<feature type="compositionally biased region" description="Basic and acidic residues" evidence="2">
    <location>
        <begin position="36"/>
        <end position="46"/>
    </location>
</feature>
<sequence>MGETFASPSRTLDDDDVYEPTQPFSSCGPPSAPRLISDRDELKDDGGSDDGDIEQDGAGEGGNDGDDSAVLDSDTSNRGDSQVDITCRNITVTWEDASSEAKRVEGLALDLYLDAPTNTAIFKLYGYVLLKGSKDKNSKQAIYLFIHPESLVAISLQTVDAAPSSNSTIPGRSRHSLCFSMTAGPRLVVPKNLVLESRAKTRALLDSIQALATVKTFTAHFSNPDTAMSLRDDLELIASVFSLPRGDNRPSTNYQRANLTTLYAGRGGEIVNASNDATNLESHLPPYSEPGPSRSRTSSKRKRENSDTDNERPSTTQDHILLVLKAICTRLDGIENRMGQLEDKVSEALDAGRSPCRYGTEERTEILQEVDNRLDECITDLKVESHDIIEDLKDEVEGTLQRLDDETSERLERLGDDVDDNTARLVEKCVKKRLQNASLRIDGSVFLDV</sequence>
<accession>A0A2T4B0I7</accession>
<dbReference type="EMBL" id="KZ680222">
    <property type="protein sequence ID" value="PTB62741.1"/>
    <property type="molecule type" value="Genomic_DNA"/>
</dbReference>
<feature type="compositionally biased region" description="Polar residues" evidence="2">
    <location>
        <begin position="1"/>
        <end position="10"/>
    </location>
</feature>
<dbReference type="RefSeq" id="XP_024746061.1">
    <property type="nucleotide sequence ID" value="XM_024895737.1"/>
</dbReference>
<feature type="coiled-coil region" evidence="1">
    <location>
        <begin position="324"/>
        <end position="351"/>
    </location>
</feature>
<feature type="region of interest" description="Disordered" evidence="2">
    <location>
        <begin position="278"/>
        <end position="316"/>
    </location>
</feature>
<evidence type="ECO:0000313" key="3">
    <source>
        <dbReference type="EMBL" id="PTB62741.1"/>
    </source>
</evidence>
<dbReference type="Proteomes" id="UP000241546">
    <property type="component" value="Unassembled WGS sequence"/>
</dbReference>
<proteinExistence type="predicted"/>
<dbReference type="AlphaFoldDB" id="A0A2T4B0I7"/>
<feature type="compositionally biased region" description="Acidic residues" evidence="2">
    <location>
        <begin position="47"/>
        <end position="69"/>
    </location>
</feature>